<protein>
    <submittedName>
        <fullName evidence="1">Uncharacterized protein</fullName>
    </submittedName>
</protein>
<accession>A0ABY5FIU5</accession>
<evidence type="ECO:0000313" key="2">
    <source>
        <dbReference type="Proteomes" id="UP001058236"/>
    </source>
</evidence>
<gene>
    <name evidence="1" type="ORF">NLU04_34800</name>
</gene>
<dbReference type="Proteomes" id="UP001058236">
    <property type="component" value="Plasmid unnamed"/>
</dbReference>
<proteinExistence type="predicted"/>
<geneLocation type="plasmid" evidence="1 2">
    <name>unnamed</name>
</geneLocation>
<reference evidence="1" key="1">
    <citation type="submission" date="2022-07" db="EMBL/GenBank/DDBJ databases">
        <title>Genomic of Streptomyces cavourensis F2.</title>
        <authorList>
            <person name="Hu S."/>
            <person name="Liang W."/>
        </authorList>
    </citation>
    <scope>NUCLEOTIDE SEQUENCE</scope>
    <source>
        <strain evidence="1">F2</strain>
        <plasmid evidence="1">unnamed</plasmid>
    </source>
</reference>
<organism evidence="1 2">
    <name type="scientific">Streptomyces cavourensis</name>
    <dbReference type="NCBI Taxonomy" id="67258"/>
    <lineage>
        <taxon>Bacteria</taxon>
        <taxon>Bacillati</taxon>
        <taxon>Actinomycetota</taxon>
        <taxon>Actinomycetes</taxon>
        <taxon>Kitasatosporales</taxon>
        <taxon>Streptomycetaceae</taxon>
        <taxon>Streptomyces</taxon>
    </lineage>
</organism>
<name>A0ABY5FIU5_9ACTN</name>
<evidence type="ECO:0000313" key="1">
    <source>
        <dbReference type="EMBL" id="UTR83682.1"/>
    </source>
</evidence>
<keyword evidence="2" id="KW-1185">Reference proteome</keyword>
<dbReference type="EMBL" id="CP101398">
    <property type="protein sequence ID" value="UTR83682.1"/>
    <property type="molecule type" value="Genomic_DNA"/>
</dbReference>
<dbReference type="RefSeq" id="WP_255240357.1">
    <property type="nucleotide sequence ID" value="NZ_CP101398.1"/>
</dbReference>
<sequence length="123" mass="13475">MAISTQKTTRPVVAVFKDGDYVLYRDPVMYWAGKPGHTFVCRVTKAWATGAYDLSALVSGRLIEFALPDYMRLLPPIDAMRDIDTAPLHTDGAATDMTAAALAWLTQQHTTANTPPELPNPRG</sequence>
<keyword evidence="1" id="KW-0614">Plasmid</keyword>